<evidence type="ECO:0000256" key="1">
    <source>
        <dbReference type="SAM" id="MobiDB-lite"/>
    </source>
</evidence>
<gene>
    <name evidence="2" type="ORF">EVAR_91236_1</name>
</gene>
<proteinExistence type="predicted"/>
<keyword evidence="3" id="KW-1185">Reference proteome</keyword>
<name>A0A4C1ZZY4_EUMVA</name>
<accession>A0A4C1ZZY4</accession>
<organism evidence="2 3">
    <name type="scientific">Eumeta variegata</name>
    <name type="common">Bagworm moth</name>
    <name type="synonym">Eumeta japonica</name>
    <dbReference type="NCBI Taxonomy" id="151549"/>
    <lineage>
        <taxon>Eukaryota</taxon>
        <taxon>Metazoa</taxon>
        <taxon>Ecdysozoa</taxon>
        <taxon>Arthropoda</taxon>
        <taxon>Hexapoda</taxon>
        <taxon>Insecta</taxon>
        <taxon>Pterygota</taxon>
        <taxon>Neoptera</taxon>
        <taxon>Endopterygota</taxon>
        <taxon>Lepidoptera</taxon>
        <taxon>Glossata</taxon>
        <taxon>Ditrysia</taxon>
        <taxon>Tineoidea</taxon>
        <taxon>Psychidae</taxon>
        <taxon>Oiketicinae</taxon>
        <taxon>Eumeta</taxon>
    </lineage>
</organism>
<dbReference type="Proteomes" id="UP000299102">
    <property type="component" value="Unassembled WGS sequence"/>
</dbReference>
<dbReference type="EMBL" id="BGZK01002360">
    <property type="protein sequence ID" value="GBP93278.1"/>
    <property type="molecule type" value="Genomic_DNA"/>
</dbReference>
<evidence type="ECO:0000313" key="3">
    <source>
        <dbReference type="Proteomes" id="UP000299102"/>
    </source>
</evidence>
<sequence>MVEHSETFSPLTILDASKTGSHWPKAYIASAQKQLYYNDIVMAAALVTQNGGTRTRWRARGRPAVTTSAAGASRPASGTSQTYIFANFNNRYA</sequence>
<reference evidence="2 3" key="1">
    <citation type="journal article" date="2019" name="Commun. Biol.">
        <title>The bagworm genome reveals a unique fibroin gene that provides high tensile strength.</title>
        <authorList>
            <person name="Kono N."/>
            <person name="Nakamura H."/>
            <person name="Ohtoshi R."/>
            <person name="Tomita M."/>
            <person name="Numata K."/>
            <person name="Arakawa K."/>
        </authorList>
    </citation>
    <scope>NUCLEOTIDE SEQUENCE [LARGE SCALE GENOMIC DNA]</scope>
</reference>
<protein>
    <submittedName>
        <fullName evidence="2">Uncharacterized protein</fullName>
    </submittedName>
</protein>
<dbReference type="AlphaFoldDB" id="A0A4C1ZZY4"/>
<comment type="caution">
    <text evidence="2">The sequence shown here is derived from an EMBL/GenBank/DDBJ whole genome shotgun (WGS) entry which is preliminary data.</text>
</comment>
<feature type="region of interest" description="Disordered" evidence="1">
    <location>
        <begin position="54"/>
        <end position="73"/>
    </location>
</feature>
<evidence type="ECO:0000313" key="2">
    <source>
        <dbReference type="EMBL" id="GBP93278.1"/>
    </source>
</evidence>